<feature type="domain" description="DNA-PKcs N-terminal" evidence="1">
    <location>
        <begin position="2"/>
        <end position="127"/>
    </location>
</feature>
<dbReference type="InterPro" id="IPR016024">
    <property type="entry name" value="ARM-type_fold"/>
</dbReference>
<sequence>VFSLLFSPTNSLLYFIQKGIAKKSLSSGVLKKAFQLVLTLFNEYKDQLSQYVVHIKDVCRKCLQDQNPSEFQDKACQIITAIIRVVPADADLNVNGLVTLILEKLGKKSKSHTVLGRVYELFGAIAE</sequence>
<evidence type="ECO:0000313" key="2">
    <source>
        <dbReference type="EMBL" id="JAT10815.1"/>
    </source>
</evidence>
<protein>
    <recommendedName>
        <fullName evidence="1">DNA-PKcs N-terminal domain-containing protein</fullName>
    </recommendedName>
</protein>
<gene>
    <name evidence="2" type="ORF">g.55032</name>
</gene>
<accession>A0A1B6KHB8</accession>
<proteinExistence type="predicted"/>
<dbReference type="EMBL" id="GEBQ01029162">
    <property type="protein sequence ID" value="JAT10815.1"/>
    <property type="molecule type" value="Transcribed_RNA"/>
</dbReference>
<dbReference type="Pfam" id="PF20500">
    <property type="entry name" value="DNA-PKcs_N"/>
    <property type="match status" value="1"/>
</dbReference>
<organism evidence="2">
    <name type="scientific">Graphocephala atropunctata</name>
    <dbReference type="NCBI Taxonomy" id="36148"/>
    <lineage>
        <taxon>Eukaryota</taxon>
        <taxon>Metazoa</taxon>
        <taxon>Ecdysozoa</taxon>
        <taxon>Arthropoda</taxon>
        <taxon>Hexapoda</taxon>
        <taxon>Insecta</taxon>
        <taxon>Pterygota</taxon>
        <taxon>Neoptera</taxon>
        <taxon>Paraneoptera</taxon>
        <taxon>Hemiptera</taxon>
        <taxon>Auchenorrhyncha</taxon>
        <taxon>Membracoidea</taxon>
        <taxon>Cicadellidae</taxon>
        <taxon>Cicadellinae</taxon>
        <taxon>Cicadellini</taxon>
        <taxon>Graphocephala</taxon>
    </lineage>
</organism>
<dbReference type="Gene3D" id="1.25.10.10">
    <property type="entry name" value="Leucine-rich Repeat Variant"/>
    <property type="match status" value="1"/>
</dbReference>
<dbReference type="SUPFAM" id="SSF48371">
    <property type="entry name" value="ARM repeat"/>
    <property type="match status" value="1"/>
</dbReference>
<dbReference type="InterPro" id="IPR046804">
    <property type="entry name" value="DNA-PKcs_N"/>
</dbReference>
<dbReference type="InterPro" id="IPR011989">
    <property type="entry name" value="ARM-like"/>
</dbReference>
<dbReference type="AlphaFoldDB" id="A0A1B6KHB8"/>
<feature type="non-terminal residue" evidence="2">
    <location>
        <position position="1"/>
    </location>
</feature>
<name>A0A1B6KHB8_9HEMI</name>
<feature type="non-terminal residue" evidence="2">
    <location>
        <position position="127"/>
    </location>
</feature>
<evidence type="ECO:0000259" key="1">
    <source>
        <dbReference type="Pfam" id="PF20500"/>
    </source>
</evidence>
<reference evidence="2" key="1">
    <citation type="submission" date="2015-11" db="EMBL/GenBank/DDBJ databases">
        <title>De novo transcriptome assembly of four potential Pierce s Disease insect vectors from Arizona vineyards.</title>
        <authorList>
            <person name="Tassone E.E."/>
        </authorList>
    </citation>
    <scope>NUCLEOTIDE SEQUENCE</scope>
</reference>